<dbReference type="Proteomes" id="UP001629536">
    <property type="component" value="Unassembled WGS sequence"/>
</dbReference>
<organism evidence="2 3">
    <name type="scientific">Helcococcus bovis</name>
    <dbReference type="NCBI Taxonomy" id="3153252"/>
    <lineage>
        <taxon>Bacteria</taxon>
        <taxon>Bacillati</taxon>
        <taxon>Bacillota</taxon>
        <taxon>Tissierellia</taxon>
        <taxon>Tissierellales</taxon>
        <taxon>Peptoniphilaceae</taxon>
        <taxon>Helcococcus</taxon>
    </lineage>
</organism>
<evidence type="ECO:0000313" key="2">
    <source>
        <dbReference type="EMBL" id="MFM1524774.1"/>
    </source>
</evidence>
<keyword evidence="3" id="KW-1185">Reference proteome</keyword>
<dbReference type="Pfam" id="PF21841">
    <property type="entry name" value="DUF6900"/>
    <property type="match status" value="1"/>
</dbReference>
<proteinExistence type="predicted"/>
<dbReference type="EMBL" id="JBFNFH010000006">
    <property type="protein sequence ID" value="MFM1524774.1"/>
    <property type="molecule type" value="Genomic_DNA"/>
</dbReference>
<dbReference type="RefSeq" id="WP_408126474.1">
    <property type="nucleotide sequence ID" value="NZ_JBFNFH010000006.1"/>
</dbReference>
<evidence type="ECO:0000259" key="1">
    <source>
        <dbReference type="Pfam" id="PF21841"/>
    </source>
</evidence>
<protein>
    <recommendedName>
        <fullName evidence="1">DUF6900 domain-containing protein</fullName>
    </recommendedName>
</protein>
<accession>A0ABW9F657</accession>
<comment type="caution">
    <text evidence="2">The sequence shown here is derived from an EMBL/GenBank/DDBJ whole genome shotgun (WGS) entry which is preliminary data.</text>
</comment>
<gene>
    <name evidence="2" type="ORF">ABGF40_03720</name>
</gene>
<sequence length="76" mass="9054">MTNKELKRQSFLEATRKIKEKDEKKVLEIAKKHSIEIQRRGDFEKRNTDSEDFIEISVWSLKEMLLEVYEAGRLGL</sequence>
<reference evidence="2 3" key="1">
    <citation type="journal article" date="2024" name="Front. Microbiol.">
        <title>Pangenomic and biochemical analyses of Helcococcus ovis reveal widespread tetracycline resistance and a novel bacterial species, Helcococcus bovis.</title>
        <authorList>
            <person name="Cunha F."/>
            <person name="Zhai Y."/>
            <person name="Casaro S."/>
            <person name="Jones K.L."/>
            <person name="Hernandez M."/>
            <person name="Bisinotto R.S."/>
            <person name="Kariyawasam S."/>
            <person name="Brown M.B."/>
            <person name="Phillips A."/>
            <person name="Jeong K.C."/>
            <person name="Galvao K.N."/>
        </authorList>
    </citation>
    <scope>NUCLEOTIDE SEQUENCE [LARGE SCALE GENOMIC DNA]</scope>
    <source>
        <strain evidence="2 3">KG197</strain>
    </source>
</reference>
<dbReference type="InterPro" id="IPR054195">
    <property type="entry name" value="DUF6900"/>
</dbReference>
<feature type="domain" description="DUF6900" evidence="1">
    <location>
        <begin position="23"/>
        <end position="73"/>
    </location>
</feature>
<evidence type="ECO:0000313" key="3">
    <source>
        <dbReference type="Proteomes" id="UP001629536"/>
    </source>
</evidence>
<name>A0ABW9F657_9FIRM</name>